<feature type="compositionally biased region" description="Low complexity" evidence="1">
    <location>
        <begin position="823"/>
        <end position="832"/>
    </location>
</feature>
<gene>
    <name evidence="2" type="ORF">THAOC_28883</name>
</gene>
<evidence type="ECO:0000313" key="2">
    <source>
        <dbReference type="EMBL" id="EJK51902.1"/>
    </source>
</evidence>
<name>K0RZ13_THAOC</name>
<reference evidence="2 3" key="1">
    <citation type="journal article" date="2012" name="Genome Biol.">
        <title>Genome and low-iron response of an oceanic diatom adapted to chronic iron limitation.</title>
        <authorList>
            <person name="Lommer M."/>
            <person name="Specht M."/>
            <person name="Roy A.S."/>
            <person name="Kraemer L."/>
            <person name="Andreson R."/>
            <person name="Gutowska M.A."/>
            <person name="Wolf J."/>
            <person name="Bergner S.V."/>
            <person name="Schilhabel M.B."/>
            <person name="Klostermeier U.C."/>
            <person name="Beiko R.G."/>
            <person name="Rosenstiel P."/>
            <person name="Hippler M."/>
            <person name="Laroche J."/>
        </authorList>
    </citation>
    <scope>NUCLEOTIDE SEQUENCE [LARGE SCALE GENOMIC DNA]</scope>
    <source>
        <strain evidence="2 3">CCMP1005</strain>
    </source>
</reference>
<feature type="compositionally biased region" description="Basic and acidic residues" evidence="1">
    <location>
        <begin position="76"/>
        <end position="85"/>
    </location>
</feature>
<dbReference type="AlphaFoldDB" id="K0RZ13"/>
<feature type="compositionally biased region" description="Basic and acidic residues" evidence="1">
    <location>
        <begin position="900"/>
        <end position="912"/>
    </location>
</feature>
<keyword evidence="3" id="KW-1185">Reference proteome</keyword>
<feature type="non-terminal residue" evidence="2">
    <location>
        <position position="1"/>
    </location>
</feature>
<feature type="region of interest" description="Disordered" evidence="1">
    <location>
        <begin position="267"/>
        <end position="328"/>
    </location>
</feature>
<feature type="region of interest" description="Disordered" evidence="1">
    <location>
        <begin position="199"/>
        <end position="220"/>
    </location>
</feature>
<feature type="region of interest" description="Disordered" evidence="1">
    <location>
        <begin position="1"/>
        <end position="21"/>
    </location>
</feature>
<evidence type="ECO:0000313" key="3">
    <source>
        <dbReference type="Proteomes" id="UP000266841"/>
    </source>
</evidence>
<feature type="region of interest" description="Disordered" evidence="1">
    <location>
        <begin position="681"/>
        <end position="716"/>
    </location>
</feature>
<protein>
    <submittedName>
        <fullName evidence="2">Uncharacterized protein</fullName>
    </submittedName>
</protein>
<comment type="caution">
    <text evidence="2">The sequence shown here is derived from an EMBL/GenBank/DDBJ whole genome shotgun (WGS) entry which is preliminary data.</text>
</comment>
<dbReference type="EMBL" id="AGNL01040798">
    <property type="protein sequence ID" value="EJK51902.1"/>
    <property type="molecule type" value="Genomic_DNA"/>
</dbReference>
<dbReference type="Proteomes" id="UP000266841">
    <property type="component" value="Unassembled WGS sequence"/>
</dbReference>
<feature type="region of interest" description="Disordered" evidence="1">
    <location>
        <begin position="343"/>
        <end position="389"/>
    </location>
</feature>
<evidence type="ECO:0000256" key="1">
    <source>
        <dbReference type="SAM" id="MobiDB-lite"/>
    </source>
</evidence>
<feature type="region of interest" description="Disordered" evidence="1">
    <location>
        <begin position="788"/>
        <end position="912"/>
    </location>
</feature>
<feature type="compositionally biased region" description="Basic and acidic residues" evidence="1">
    <location>
        <begin position="851"/>
        <end position="865"/>
    </location>
</feature>
<organism evidence="2 3">
    <name type="scientific">Thalassiosira oceanica</name>
    <name type="common">Marine diatom</name>
    <dbReference type="NCBI Taxonomy" id="159749"/>
    <lineage>
        <taxon>Eukaryota</taxon>
        <taxon>Sar</taxon>
        <taxon>Stramenopiles</taxon>
        <taxon>Ochrophyta</taxon>
        <taxon>Bacillariophyta</taxon>
        <taxon>Coscinodiscophyceae</taxon>
        <taxon>Thalassiosirophycidae</taxon>
        <taxon>Thalassiosirales</taxon>
        <taxon>Thalassiosiraceae</taxon>
        <taxon>Thalassiosira</taxon>
    </lineage>
</organism>
<feature type="compositionally biased region" description="Basic and acidic residues" evidence="1">
    <location>
        <begin position="705"/>
        <end position="716"/>
    </location>
</feature>
<feature type="compositionally biased region" description="Polar residues" evidence="1">
    <location>
        <begin position="7"/>
        <end position="17"/>
    </location>
</feature>
<accession>K0RZ13</accession>
<sequence>VLPEGQTARTEAQTNSSKMRKPVNDLQREVALGEVWIQVAVILELRVRDLKTHDVLDLKRPVRDGLRENRRHLSVERQADDDRTRAVPLSEGSTAHGIEGRGPADPVELGAVPRDEFVPPPAAPAQLDLHPGARRHVEGGPAPEGRAPDADESPAVRGGDRAAPDPRVVVDARGASPAHDHVVQGGEAEQGVCPSRRRVERVAGHDCPSPARAGEGQGRRRDELGALPHESKEFPRPSLAIGRLGPQKVIIYSSCLCTVRRDKRSRRLYGQQAPGSTDEGDYHVKGRDSYPSSRRPVSGSGNGRGFQGGPRDFIPRKARGGPVGRLWDPRKAVPCGSVREGRGTLTAFPRGPGIVTGSAEKRLRASADRPASGRRGASSRFEKRTKSPRLGRPLGWVQWTTLASARAAREGYERRPSDAGAGPGVRPAFGAVHLVCLVSASDYDALLPSLSSYCHRVSAYHRSAATEFASLERELPFVQDIFDAGIDYARELTGDGDAPGDYYLMMTNADICLTSTYFAELDGIIAGRPGARAVTVNRKTVEDYEVPEPMGDTLEARHEAASELARHGEAMVASRRWTKHGGSTASSSTPRSRRDWTWGGSSWATPPGTGPSARSSRRLTGPAVIGSSAAPRRGGRTTSGTRRRGSRPSTTSRVPRPRAVVLERIPGGRAGARAVVFNRGLSPGRPVHAPEHRRVRPGVPPQGVGRERRPEDRVERRGRGGMNWLRKYAPGVDAEFKSVVDVAPPADGGLQRILFGDGGGMPELRTEGDLACDLPPCEIVRRSSLYSPRCAAGPRSEGGSDTGRTRESPPSSWRRRRTPSPPGWSGSPPSSTARRRDDAVRDGAAPGRGPPDGRRRSLPAERPHGPDGGVAEAGPVRVEPGRRAGQGDELPGALGRVVSWRRETERPGDTVV</sequence>
<feature type="region of interest" description="Disordered" evidence="1">
    <location>
        <begin position="569"/>
        <end position="654"/>
    </location>
</feature>
<proteinExistence type="predicted"/>
<feature type="region of interest" description="Disordered" evidence="1">
    <location>
        <begin position="76"/>
        <end position="165"/>
    </location>
</feature>
<feature type="compositionally biased region" description="Low complexity" evidence="1">
    <location>
        <begin position="368"/>
        <end position="379"/>
    </location>
</feature>